<dbReference type="AlphaFoldDB" id="A0A1H8VW37"/>
<accession>A0A1H8VW37</accession>
<proteinExistence type="predicted"/>
<evidence type="ECO:0000313" key="2">
    <source>
        <dbReference type="EMBL" id="SEP19158.1"/>
    </source>
</evidence>
<keyword evidence="3" id="KW-1185">Reference proteome</keyword>
<evidence type="ECO:0000256" key="1">
    <source>
        <dbReference type="SAM" id="MobiDB-lite"/>
    </source>
</evidence>
<feature type="compositionally biased region" description="Polar residues" evidence="1">
    <location>
        <begin position="1"/>
        <end position="14"/>
    </location>
</feature>
<feature type="region of interest" description="Disordered" evidence="1">
    <location>
        <begin position="1"/>
        <end position="20"/>
    </location>
</feature>
<organism evidence="2 3">
    <name type="scientific">Halorientalis persicus</name>
    <dbReference type="NCBI Taxonomy" id="1367881"/>
    <lineage>
        <taxon>Archaea</taxon>
        <taxon>Methanobacteriati</taxon>
        <taxon>Methanobacteriota</taxon>
        <taxon>Stenosarchaea group</taxon>
        <taxon>Halobacteria</taxon>
        <taxon>Halobacteriales</taxon>
        <taxon>Haloarculaceae</taxon>
        <taxon>Halorientalis</taxon>
    </lineage>
</organism>
<evidence type="ECO:0000313" key="3">
    <source>
        <dbReference type="Proteomes" id="UP000198775"/>
    </source>
</evidence>
<gene>
    <name evidence="2" type="ORF">SAMN05216388_104217</name>
</gene>
<dbReference type="Proteomes" id="UP000198775">
    <property type="component" value="Unassembled WGS sequence"/>
</dbReference>
<dbReference type="EMBL" id="FOCX01000042">
    <property type="protein sequence ID" value="SEP19158.1"/>
    <property type="molecule type" value="Genomic_DNA"/>
</dbReference>
<reference evidence="3" key="1">
    <citation type="submission" date="2016-10" db="EMBL/GenBank/DDBJ databases">
        <authorList>
            <person name="Varghese N."/>
            <person name="Submissions S."/>
        </authorList>
    </citation>
    <scope>NUCLEOTIDE SEQUENCE [LARGE SCALE GENOMIC DNA]</scope>
    <source>
        <strain evidence="3">IBRC-M 10043</strain>
    </source>
</reference>
<sequence>MQTNIQTTESSCTMPETPPAVPPLGGITDACGICGLPVESPAGVGAVGLNGICCRHCAEELPERRAKVAAIVREDQPEIRLFKYPGEDESPYSDSIGLVLVETPEMDDATTNTVTGLYELLEPEIQELVWQVAGNALPKTYTRFSDPALANGILTDTHLRDADTPDDHPYYEIADRLPTPYVATAAELFVDLHGSPVTAERVAQTILEINKR</sequence>
<name>A0A1H8VW37_9EURY</name>
<protein>
    <submittedName>
        <fullName evidence="2">Uncharacterized protein</fullName>
    </submittedName>
</protein>